<dbReference type="EMBL" id="LR828257">
    <property type="protein sequence ID" value="CAD0346184.1"/>
    <property type="molecule type" value="Genomic_DNA"/>
</dbReference>
<accession>A0A6V7E5L3</accession>
<protein>
    <submittedName>
        <fullName evidence="2">Uncharacterized protein</fullName>
    </submittedName>
</protein>
<evidence type="ECO:0000256" key="1">
    <source>
        <dbReference type="SAM" id="Phobius"/>
    </source>
</evidence>
<keyword evidence="1" id="KW-0812">Transmembrane</keyword>
<dbReference type="AlphaFoldDB" id="A0A6V7E5L3"/>
<organism evidence="2 3">
    <name type="scientific">Xanthomonas hortorum pv. vitians</name>
    <dbReference type="NCBI Taxonomy" id="83224"/>
    <lineage>
        <taxon>Bacteria</taxon>
        <taxon>Pseudomonadati</taxon>
        <taxon>Pseudomonadota</taxon>
        <taxon>Gammaproteobacteria</taxon>
        <taxon>Lysobacterales</taxon>
        <taxon>Lysobacteraceae</taxon>
        <taxon>Xanthomonas</taxon>
    </lineage>
</organism>
<feature type="transmembrane region" description="Helical" evidence="1">
    <location>
        <begin position="12"/>
        <end position="34"/>
    </location>
</feature>
<keyword evidence="1" id="KW-1133">Transmembrane helix</keyword>
<name>A0A6V7E5L3_9XANT</name>
<dbReference type="Proteomes" id="UP000515406">
    <property type="component" value="Chromosome"/>
</dbReference>
<dbReference type="EMBL" id="LR828257">
    <property type="protein sequence ID" value="CAD0346189.1"/>
    <property type="molecule type" value="Genomic_DNA"/>
</dbReference>
<gene>
    <name evidence="2" type="ORF">CFBP498_31450</name>
</gene>
<evidence type="ECO:0000313" key="3">
    <source>
        <dbReference type="Proteomes" id="UP000515406"/>
    </source>
</evidence>
<reference evidence="2 3" key="1">
    <citation type="submission" date="2020-07" db="EMBL/GenBank/DDBJ databases">
        <authorList>
            <person name="Pothier F. J."/>
        </authorList>
    </citation>
    <scope>NUCLEOTIDE SEQUENCE [LARGE SCALE GENOMIC DNA]</scope>
    <source>
        <strain evidence="2 3">CFBP 498</strain>
    </source>
</reference>
<keyword evidence="1" id="KW-0472">Membrane</keyword>
<proteinExistence type="predicted"/>
<sequence length="39" mass="4461">MFDLAPLDQVSLVNQWLFCYAFLLDTGLIAMTAASRRIR</sequence>
<keyword evidence="3" id="KW-1185">Reference proteome</keyword>
<evidence type="ECO:0000313" key="2">
    <source>
        <dbReference type="EMBL" id="CAD0346184.1"/>
    </source>
</evidence>